<protein>
    <submittedName>
        <fullName evidence="1">Uncharacterized protein</fullName>
    </submittedName>
</protein>
<sequence length="181" mass="21172">MNVLHDGPVPEGLRLEELSNIRAKFIAECDWDSLQNAKDSFRKRDIVFHNCHKSDEVVLWNSFELFDQLHLLQLLDCFAYKQEVSQRLSIIFIDEYLWQATSESQLERLGKREPVSEKQLVLGQLSWTAFTAPTPELMLELMQECTSVLPFLQNALFRLFEEFPAEWSGLPRTEHCILEQV</sequence>
<gene>
    <name evidence="1" type="ORF">METZ01_LOCUS7084</name>
</gene>
<name>A0A381NI36_9ZZZZ</name>
<proteinExistence type="predicted"/>
<dbReference type="AlphaFoldDB" id="A0A381NI36"/>
<dbReference type="EMBL" id="UINC01000376">
    <property type="protein sequence ID" value="SUZ54230.1"/>
    <property type="molecule type" value="Genomic_DNA"/>
</dbReference>
<reference evidence="1" key="1">
    <citation type="submission" date="2018-05" db="EMBL/GenBank/DDBJ databases">
        <authorList>
            <person name="Lanie J.A."/>
            <person name="Ng W.-L."/>
            <person name="Kazmierczak K.M."/>
            <person name="Andrzejewski T.M."/>
            <person name="Davidsen T.M."/>
            <person name="Wayne K.J."/>
            <person name="Tettelin H."/>
            <person name="Glass J.I."/>
            <person name="Rusch D."/>
            <person name="Podicherti R."/>
            <person name="Tsui H.-C.T."/>
            <person name="Winkler M.E."/>
        </authorList>
    </citation>
    <scope>NUCLEOTIDE SEQUENCE</scope>
</reference>
<accession>A0A381NI36</accession>
<evidence type="ECO:0000313" key="1">
    <source>
        <dbReference type="EMBL" id="SUZ54230.1"/>
    </source>
</evidence>
<organism evidence="1">
    <name type="scientific">marine metagenome</name>
    <dbReference type="NCBI Taxonomy" id="408172"/>
    <lineage>
        <taxon>unclassified sequences</taxon>
        <taxon>metagenomes</taxon>
        <taxon>ecological metagenomes</taxon>
    </lineage>
</organism>